<feature type="domain" description="AMP-dependent synthetase/ligase" evidence="3">
    <location>
        <begin position="21"/>
        <end position="431"/>
    </location>
</feature>
<accession>A0A1I4RL97</accession>
<dbReference type="InterPro" id="IPR020845">
    <property type="entry name" value="AMP-binding_CS"/>
</dbReference>
<reference evidence="4 5" key="1">
    <citation type="submission" date="2016-10" db="EMBL/GenBank/DDBJ databases">
        <authorList>
            <person name="de Groot N.N."/>
        </authorList>
    </citation>
    <scope>NUCLEOTIDE SEQUENCE [LARGE SCALE GENOMIC DNA]</scope>
    <source>
        <strain evidence="4 5">DSM 4180</strain>
    </source>
</reference>
<protein>
    <submittedName>
        <fullName evidence="4">Long-chain acyl-CoA synthetase</fullName>
    </submittedName>
</protein>
<evidence type="ECO:0000256" key="2">
    <source>
        <dbReference type="ARBA" id="ARBA00022840"/>
    </source>
</evidence>
<dbReference type="PROSITE" id="PS00455">
    <property type="entry name" value="AMP_BINDING"/>
    <property type="match status" value="1"/>
</dbReference>
<dbReference type="PANTHER" id="PTHR43272">
    <property type="entry name" value="LONG-CHAIN-FATTY-ACID--COA LIGASE"/>
    <property type="match status" value="1"/>
</dbReference>
<organism evidence="4 5">
    <name type="scientific">Ectothiorhodospira mobilis</name>
    <dbReference type="NCBI Taxonomy" id="195064"/>
    <lineage>
        <taxon>Bacteria</taxon>
        <taxon>Pseudomonadati</taxon>
        <taxon>Pseudomonadota</taxon>
        <taxon>Gammaproteobacteria</taxon>
        <taxon>Chromatiales</taxon>
        <taxon>Ectothiorhodospiraceae</taxon>
        <taxon>Ectothiorhodospira</taxon>
    </lineage>
</organism>
<keyword evidence="5" id="KW-1185">Reference proteome</keyword>
<dbReference type="EMBL" id="FOUO01000008">
    <property type="protein sequence ID" value="SFM52984.1"/>
    <property type="molecule type" value="Genomic_DNA"/>
</dbReference>
<dbReference type="InterPro" id="IPR042099">
    <property type="entry name" value="ANL_N_sf"/>
</dbReference>
<dbReference type="Proteomes" id="UP000199556">
    <property type="component" value="Unassembled WGS sequence"/>
</dbReference>
<evidence type="ECO:0000256" key="1">
    <source>
        <dbReference type="ARBA" id="ARBA00022741"/>
    </source>
</evidence>
<dbReference type="Pfam" id="PF00501">
    <property type="entry name" value="AMP-binding"/>
    <property type="match status" value="1"/>
</dbReference>
<dbReference type="Gene3D" id="3.40.50.12780">
    <property type="entry name" value="N-terminal domain of ligase-like"/>
    <property type="match status" value="1"/>
</dbReference>
<evidence type="ECO:0000313" key="4">
    <source>
        <dbReference type="EMBL" id="SFM52984.1"/>
    </source>
</evidence>
<dbReference type="PANTHER" id="PTHR43272:SF33">
    <property type="entry name" value="AMP-BINDING DOMAIN-CONTAINING PROTEIN-RELATED"/>
    <property type="match status" value="1"/>
</dbReference>
<evidence type="ECO:0000313" key="5">
    <source>
        <dbReference type="Proteomes" id="UP000199556"/>
    </source>
</evidence>
<dbReference type="RefSeq" id="WP_090485397.1">
    <property type="nucleotide sequence ID" value="NZ_FOUO01000008.1"/>
</dbReference>
<keyword evidence="1" id="KW-0547">Nucleotide-binding</keyword>
<sequence>MGEPNDVITPAEAGTLAGLLRERIARTPERIAYRQYDPEGEAWVPRTWAQVGREVARWQAALLREGLSPGDRVAVMLRNCQEWVIFDQACLGLGLITVPLYTDDRPDNIAYVLGDAGARLLVLGGRMQWRRLQEVRERLDTVQRVVSVQRIEPGEFPEDPRLMALEEWAPPDGGGELTIRDVEPDALATIVYTSGTTGRSKGVMLTHQNILQNAYAAQQCAPMGPDDLFLSFLPLSHTLERTGGCYMPMMVGAQVAFARSVQGLSEDLQNLRPTVLISVPRIYELIYGRVITGLESRSALERLLFRLTVGVGWRRFQHQQGRGGWHPGLLLWPLLKRLVADKVTARLGGRLRYAVCGGAPLPPPIARFFIGLGLPVYHGFGMTEASPVVSVNRPDDNLPASVGRPLPGVEVRIGPQDELLIRGPSVMQGYWNNPEATAETLDAEGWLHSGDKARFDEQGHIFIIGRIKDILVLGNGEKVPPADMEMAITLDPLFEQAMVLGEGRPFLSALVVLHREEWRRLAEELEVDPDDPAALQDRKVEKALLARVAEQLKEFHAYAQIRRLTPVLESWEVDNGLLTPTMKLKRRLILDRYAPQIEAMYAGHNHRK</sequence>
<proteinExistence type="predicted"/>
<dbReference type="SUPFAM" id="SSF56801">
    <property type="entry name" value="Acetyl-CoA synthetase-like"/>
    <property type="match status" value="1"/>
</dbReference>
<evidence type="ECO:0000259" key="3">
    <source>
        <dbReference type="Pfam" id="PF00501"/>
    </source>
</evidence>
<dbReference type="AlphaFoldDB" id="A0A1I4RL97"/>
<dbReference type="GO" id="GO:0016020">
    <property type="term" value="C:membrane"/>
    <property type="evidence" value="ECO:0007669"/>
    <property type="project" value="TreeGrafter"/>
</dbReference>
<keyword evidence="2" id="KW-0067">ATP-binding</keyword>
<dbReference type="Pfam" id="PF23562">
    <property type="entry name" value="AMP-binding_C_3"/>
    <property type="match status" value="1"/>
</dbReference>
<dbReference type="CDD" id="cd05907">
    <property type="entry name" value="VL_LC_FACS_like"/>
    <property type="match status" value="1"/>
</dbReference>
<dbReference type="InterPro" id="IPR000873">
    <property type="entry name" value="AMP-dep_synth/lig_dom"/>
</dbReference>
<dbReference type="OrthoDB" id="5296889at2"/>
<name>A0A1I4RL97_ECTMO</name>
<dbReference type="GO" id="GO:0005524">
    <property type="term" value="F:ATP binding"/>
    <property type="evidence" value="ECO:0007669"/>
    <property type="project" value="UniProtKB-KW"/>
</dbReference>
<gene>
    <name evidence="4" type="ORF">SAMN05421721_10872</name>
</gene>
<dbReference type="STRING" id="195064.SAMN05421721_10872"/>
<dbReference type="GO" id="GO:0004467">
    <property type="term" value="F:long-chain fatty acid-CoA ligase activity"/>
    <property type="evidence" value="ECO:0007669"/>
    <property type="project" value="TreeGrafter"/>
</dbReference>